<reference evidence="2" key="3">
    <citation type="submission" date="2023-12" db="EMBL/GenBank/DDBJ databases">
        <authorList>
            <person name="Sun Q."/>
            <person name="Inoue M."/>
        </authorList>
    </citation>
    <scope>NUCLEOTIDE SEQUENCE</scope>
    <source>
        <strain evidence="2">JCM 9651</strain>
    </source>
</reference>
<comment type="caution">
    <text evidence="2">The sequence shown here is derived from an EMBL/GenBank/DDBJ whole genome shotgun (WGS) entry which is preliminary data.</text>
</comment>
<sequence>MPSWSPPRRGFTVLLTAVDWATISADPWAGLGGPDQAVGAVLVGTSKPAVQAAPASGIPAIWAG</sequence>
<dbReference type="EMBL" id="BAAAYL010000001">
    <property type="protein sequence ID" value="GAA3379911.1"/>
    <property type="molecule type" value="Genomic_DNA"/>
</dbReference>
<dbReference type="Proteomes" id="UP001499990">
    <property type="component" value="Unassembled WGS sequence"/>
</dbReference>
<dbReference type="RefSeq" id="WP_345034007.1">
    <property type="nucleotide sequence ID" value="NZ_BAAAYL010000001.1"/>
</dbReference>
<evidence type="ECO:0000313" key="1">
    <source>
        <dbReference type="EMBL" id="GAA3367786.1"/>
    </source>
</evidence>
<reference evidence="3" key="2">
    <citation type="journal article" date="2019" name="Int. J. Syst. Evol. Microbiol.">
        <title>The Global Catalogue of Microorganisms (GCM) 10K type strain sequencing project: providing services to taxonomists for standard genome sequencing and annotation.</title>
        <authorList>
            <consortium name="The Broad Institute Genomics Platform"/>
            <consortium name="The Broad Institute Genome Sequencing Center for Infectious Disease"/>
            <person name="Wu L."/>
            <person name="Ma J."/>
        </authorList>
    </citation>
    <scope>NUCLEOTIDE SEQUENCE [LARGE SCALE GENOMIC DNA]</scope>
    <source>
        <strain evidence="3">JCM 9651</strain>
    </source>
</reference>
<reference evidence="2" key="1">
    <citation type="journal article" date="2014" name="Int. J. Syst. Evol. Microbiol.">
        <title>Complete genome of a new Firmicutes species belonging to the dominant human colonic microbiota ('Ruminococcus bicirculans') reveals two chromosomes and a selective capacity to utilize plant glucans.</title>
        <authorList>
            <consortium name="NISC Comparative Sequencing Program"/>
            <person name="Wegmann U."/>
            <person name="Louis P."/>
            <person name="Goesmann A."/>
            <person name="Henrissat B."/>
            <person name="Duncan S.H."/>
            <person name="Flint H.J."/>
        </authorList>
    </citation>
    <scope>NUCLEOTIDE SEQUENCE</scope>
    <source>
        <strain evidence="2">JCM 9651</strain>
    </source>
</reference>
<dbReference type="EMBL" id="BAAAYL010000001">
    <property type="protein sequence ID" value="GAA3367786.1"/>
    <property type="molecule type" value="Genomic_DNA"/>
</dbReference>
<proteinExistence type="predicted"/>
<organism evidence="2 3">
    <name type="scientific">Streptomyces sannanensis</name>
    <dbReference type="NCBI Taxonomy" id="285536"/>
    <lineage>
        <taxon>Bacteria</taxon>
        <taxon>Bacillati</taxon>
        <taxon>Actinomycetota</taxon>
        <taxon>Actinomycetes</taxon>
        <taxon>Kitasatosporales</taxon>
        <taxon>Streptomycetaceae</taxon>
        <taxon>Streptomyces</taxon>
    </lineage>
</organism>
<keyword evidence="3" id="KW-1185">Reference proteome</keyword>
<evidence type="ECO:0000313" key="2">
    <source>
        <dbReference type="EMBL" id="GAA3379911.1"/>
    </source>
</evidence>
<protein>
    <submittedName>
        <fullName evidence="2">Uncharacterized protein</fullName>
    </submittedName>
</protein>
<accession>A0ABP6SM72</accession>
<gene>
    <name evidence="1" type="ORF">GCM10020367_03440</name>
    <name evidence="2" type="ORF">GCM10020367_65400</name>
</gene>
<evidence type="ECO:0000313" key="3">
    <source>
        <dbReference type="Proteomes" id="UP001499990"/>
    </source>
</evidence>
<name>A0ABP6SM72_9ACTN</name>